<dbReference type="EMBL" id="KM017071">
    <property type="protein sequence ID" value="AJW29467.1"/>
    <property type="molecule type" value="Genomic_DNA"/>
</dbReference>
<dbReference type="AlphaFoldDB" id="A0A0D4ZYW5"/>
<keyword evidence="1" id="KW-0614">Plasmid</keyword>
<gene>
    <name evidence="1" type="ORF">pJE1_045</name>
</gene>
<reference evidence="1" key="1">
    <citation type="submission" date="2014-06" db="EMBL/GenBank/DDBJ databases">
        <title>Molecular and ecological studies on carbamate pesticide degrading bacteria isolated from agricultural soils.</title>
        <authorList>
            <person name="Kim D.-U."/>
            <person name="Ka J.-O."/>
        </authorList>
    </citation>
    <scope>NUCLEOTIDE SEQUENCE</scope>
    <source>
        <strain evidence="1">JE1</strain>
        <plasmid evidence="1">pJE1</plasmid>
    </source>
</reference>
<name>A0A0D4ZYW5_9SPHN</name>
<protein>
    <submittedName>
        <fullName evidence="1">Uncharacterized protein</fullName>
    </submittedName>
</protein>
<proteinExistence type="predicted"/>
<geneLocation type="plasmid" evidence="1">
    <name>pJE1</name>
</geneLocation>
<sequence length="53" mass="6366">MRFEMSWSRCSGFFSYSGARLAARIRLILQHVGVAHSFCYRDEVLRKGRRRDW</sequence>
<accession>A0A0D4ZYW5</accession>
<organism evidence="1">
    <name type="scientific">Sphingomonas sp. JE1</name>
    <dbReference type="NCBI Taxonomy" id="1628059"/>
    <lineage>
        <taxon>Bacteria</taxon>
        <taxon>Pseudomonadati</taxon>
        <taxon>Pseudomonadota</taxon>
        <taxon>Alphaproteobacteria</taxon>
        <taxon>Sphingomonadales</taxon>
        <taxon>Sphingomonadaceae</taxon>
        <taxon>Sphingomonas</taxon>
    </lineage>
</organism>
<evidence type="ECO:0000313" key="1">
    <source>
        <dbReference type="EMBL" id="AJW29467.1"/>
    </source>
</evidence>